<name>D8K6X1_NITWC</name>
<dbReference type="PANTHER" id="PTHR11748:SF114">
    <property type="entry name" value="ARYL-ALCOHOL OXIDASE VANILLYL-ALCOHOL OXIDASE (AFU_ORTHOLOGUE AFUA_3G09500)-RELATED"/>
    <property type="match status" value="1"/>
</dbReference>
<dbReference type="AlphaFoldDB" id="D8K6X1"/>
<protein>
    <submittedName>
        <fullName evidence="4">FAD linked oxidase domain protein</fullName>
    </submittedName>
</protein>
<dbReference type="HOGENOM" id="CLU_024402_1_0_6"/>
<organism evidence="4 5">
    <name type="scientific">Nitrosococcus watsoni (strain C-113)</name>
    <dbReference type="NCBI Taxonomy" id="105559"/>
    <lineage>
        <taxon>Bacteria</taxon>
        <taxon>Pseudomonadati</taxon>
        <taxon>Pseudomonadota</taxon>
        <taxon>Gammaproteobacteria</taxon>
        <taxon>Chromatiales</taxon>
        <taxon>Chromatiaceae</taxon>
        <taxon>Nitrosococcus</taxon>
    </lineage>
</organism>
<dbReference type="InterPro" id="IPR036318">
    <property type="entry name" value="FAD-bd_PCMH-like_sf"/>
</dbReference>
<dbReference type="PANTHER" id="PTHR11748">
    <property type="entry name" value="D-LACTATE DEHYDROGENASE"/>
    <property type="match status" value="1"/>
</dbReference>
<dbReference type="InterPro" id="IPR006094">
    <property type="entry name" value="Oxid_FAD_bind_N"/>
</dbReference>
<dbReference type="KEGG" id="nwa:Nwat_1784"/>
<evidence type="ECO:0000256" key="1">
    <source>
        <dbReference type="ARBA" id="ARBA00022630"/>
    </source>
</evidence>
<dbReference type="Gene3D" id="3.30.465.10">
    <property type="match status" value="1"/>
</dbReference>
<keyword evidence="5" id="KW-1185">Reference proteome</keyword>
<proteinExistence type="predicted"/>
<feature type="domain" description="FAD-binding PCMH-type" evidence="3">
    <location>
        <begin position="50"/>
        <end position="237"/>
    </location>
</feature>
<dbReference type="STRING" id="105559.Nwat_1784"/>
<dbReference type="InterPro" id="IPR016167">
    <property type="entry name" value="FAD-bd_PCMH_sub1"/>
</dbReference>
<dbReference type="InterPro" id="IPR016164">
    <property type="entry name" value="FAD-linked_Oxase-like_C"/>
</dbReference>
<sequence length="548" mass="60280">MSGGKPHVSNPTEQRHLESALQKWSALLGPSYVLQGDPTLAAYAQSTASHSTRPLAILRPQSVEEVVGIIKIANIFQIPLYPISCGKNWGYGDACAVSDGQVIVELSRMNRIHKVDPTLAYAVIEPGVTQKQLSEYLREHNIPLWMDCTGAGPDTSLVGNILERGFGHSPYGNRFQTISGMQVVLANGEILNTGFGHYPEAKTTYLFPYGVGPYLDGIFTQSNLGIVTRLGLWLMPALECVNHFLCFIDKHEDIKPVVDALRPLRLDGTLRSIVHIGNDLRLISGNQIYPVERANGRVPLPPDTRQALRKEAGIGAWNISGALYGRRTQVAAARRVLRTTLKGPGRKLIFLSERKLSFAKFLSGVLGNSKWGQNLTTKIQIGKALFDMNRGIPNGKFLIGAYWRRRGGLPSNFPQHANPAADNCGMLWLAPVLPIRGEDVLKLYQLIAPIFKQHGFDLFITLSMVTERTLGSVISIAYDKENTDETHQALACYHASFKAVMNAGYIPYRVGIQSMAEISHPSSAFWDTVKALKTTLDPGGIIAPGRYE</sequence>
<dbReference type="Gene3D" id="3.40.462.10">
    <property type="entry name" value="FAD-linked oxidases, C-terminal domain"/>
    <property type="match status" value="1"/>
</dbReference>
<dbReference type="Gene3D" id="3.30.43.10">
    <property type="entry name" value="Uridine Diphospho-n-acetylenolpyruvylglucosamine Reductase, domain 2"/>
    <property type="match status" value="1"/>
</dbReference>
<evidence type="ECO:0000259" key="3">
    <source>
        <dbReference type="PROSITE" id="PS51387"/>
    </source>
</evidence>
<dbReference type="InterPro" id="IPR016170">
    <property type="entry name" value="Cytok_DH_C_sf"/>
</dbReference>
<dbReference type="InterPro" id="IPR016169">
    <property type="entry name" value="FAD-bd_PCMH_sub2"/>
</dbReference>
<accession>D8K6X1</accession>
<dbReference type="Proteomes" id="UP000000393">
    <property type="component" value="Chromosome"/>
</dbReference>
<dbReference type="GO" id="GO:0071949">
    <property type="term" value="F:FAD binding"/>
    <property type="evidence" value="ECO:0007669"/>
    <property type="project" value="InterPro"/>
</dbReference>
<dbReference type="InterPro" id="IPR016166">
    <property type="entry name" value="FAD-bd_PCMH"/>
</dbReference>
<dbReference type="Pfam" id="PF01565">
    <property type="entry name" value="FAD_binding_4"/>
    <property type="match status" value="1"/>
</dbReference>
<dbReference type="GO" id="GO:0008720">
    <property type="term" value="F:D-lactate dehydrogenase (NAD+) activity"/>
    <property type="evidence" value="ECO:0007669"/>
    <property type="project" value="TreeGrafter"/>
</dbReference>
<evidence type="ECO:0000256" key="2">
    <source>
        <dbReference type="ARBA" id="ARBA00022827"/>
    </source>
</evidence>
<dbReference type="SUPFAM" id="SSF56176">
    <property type="entry name" value="FAD-binding/transporter-associated domain-like"/>
    <property type="match status" value="1"/>
</dbReference>
<dbReference type="EMBL" id="CP002086">
    <property type="protein sequence ID" value="ADJ28648.1"/>
    <property type="molecule type" value="Genomic_DNA"/>
</dbReference>
<keyword evidence="2" id="KW-0274">FAD</keyword>
<evidence type="ECO:0000313" key="5">
    <source>
        <dbReference type="Proteomes" id="UP000000393"/>
    </source>
</evidence>
<dbReference type="SUPFAM" id="SSF55103">
    <property type="entry name" value="FAD-linked oxidases, C-terminal domain"/>
    <property type="match status" value="1"/>
</dbReference>
<dbReference type="PROSITE" id="PS51387">
    <property type="entry name" value="FAD_PCMH"/>
    <property type="match status" value="1"/>
</dbReference>
<gene>
    <name evidence="4" type="ordered locus">Nwat_1784</name>
</gene>
<keyword evidence="1" id="KW-0285">Flavoprotein</keyword>
<reference evidence="4 5" key="1">
    <citation type="submission" date="2010-06" db="EMBL/GenBank/DDBJ databases">
        <title>Complete sequence of chromosome of Nitrosococcus watsoni C-113.</title>
        <authorList>
            <consortium name="US DOE Joint Genome Institute"/>
            <person name="Lucas S."/>
            <person name="Copeland A."/>
            <person name="Lapidus A."/>
            <person name="Cheng J.-F."/>
            <person name="Bruce D."/>
            <person name="Goodwin L."/>
            <person name="Pitluck S."/>
            <person name="Malfatti S.A."/>
            <person name="Chain P.S.G."/>
            <person name="Land M."/>
            <person name="Hauser L."/>
            <person name="Kyrpides N."/>
            <person name="Ivanova N."/>
            <person name="Cambell M.A."/>
            <person name="Heidelberg J.F."/>
            <person name="Klotz M.G."/>
            <person name="Woyke T."/>
        </authorList>
    </citation>
    <scope>NUCLEOTIDE SEQUENCE [LARGE SCALE GENOMIC DNA]</scope>
    <source>
        <strain evidence="4 5">C-113</strain>
    </source>
</reference>
<dbReference type="GO" id="GO:0004458">
    <property type="term" value="F:D-lactate dehydrogenase (cytochrome) activity"/>
    <property type="evidence" value="ECO:0007669"/>
    <property type="project" value="TreeGrafter"/>
</dbReference>
<dbReference type="OrthoDB" id="9811557at2"/>
<dbReference type="GO" id="GO:1903457">
    <property type="term" value="P:lactate catabolic process"/>
    <property type="evidence" value="ECO:0007669"/>
    <property type="project" value="TreeGrafter"/>
</dbReference>
<evidence type="ECO:0000313" key="4">
    <source>
        <dbReference type="EMBL" id="ADJ28648.1"/>
    </source>
</evidence>
<dbReference type="eggNOG" id="COG0277">
    <property type="taxonomic scope" value="Bacteria"/>
</dbReference>
<dbReference type="RefSeq" id="WP_013220740.1">
    <property type="nucleotide sequence ID" value="NC_014315.1"/>
</dbReference>